<feature type="transmembrane region" description="Helical" evidence="6">
    <location>
        <begin position="320"/>
        <end position="343"/>
    </location>
</feature>
<keyword evidence="9" id="KW-1185">Reference proteome</keyword>
<dbReference type="InterPro" id="IPR020846">
    <property type="entry name" value="MFS_dom"/>
</dbReference>
<comment type="caution">
    <text evidence="8">The sequence shown here is derived from an EMBL/GenBank/DDBJ whole genome shotgun (WGS) entry which is preliminary data.</text>
</comment>
<dbReference type="SUPFAM" id="SSF103473">
    <property type="entry name" value="MFS general substrate transporter"/>
    <property type="match status" value="1"/>
</dbReference>
<evidence type="ECO:0000313" key="8">
    <source>
        <dbReference type="EMBL" id="MTE11772.1"/>
    </source>
</evidence>
<dbReference type="InterPro" id="IPR011701">
    <property type="entry name" value="MFS"/>
</dbReference>
<dbReference type="GO" id="GO:0005886">
    <property type="term" value="C:plasma membrane"/>
    <property type="evidence" value="ECO:0007669"/>
    <property type="project" value="UniProtKB-SubCell"/>
</dbReference>
<evidence type="ECO:0000313" key="9">
    <source>
        <dbReference type="Proteomes" id="UP000432464"/>
    </source>
</evidence>
<evidence type="ECO:0000256" key="5">
    <source>
        <dbReference type="SAM" id="MobiDB-lite"/>
    </source>
</evidence>
<dbReference type="Gene3D" id="1.20.1720.10">
    <property type="entry name" value="Multidrug resistance protein D"/>
    <property type="match status" value="1"/>
</dbReference>
<proteinExistence type="predicted"/>
<dbReference type="Gene3D" id="1.20.1250.20">
    <property type="entry name" value="MFS general substrate transporter like domains"/>
    <property type="match status" value="1"/>
</dbReference>
<evidence type="ECO:0000256" key="2">
    <source>
        <dbReference type="ARBA" id="ARBA00022692"/>
    </source>
</evidence>
<feature type="transmembrane region" description="Helical" evidence="6">
    <location>
        <begin position="492"/>
        <end position="511"/>
    </location>
</feature>
<feature type="domain" description="Major facilitator superfamily (MFS) profile" evidence="7">
    <location>
        <begin position="58"/>
        <end position="515"/>
    </location>
</feature>
<feature type="transmembrane region" description="Helical" evidence="6">
    <location>
        <begin position="92"/>
        <end position="112"/>
    </location>
</feature>
<feature type="transmembrane region" description="Helical" evidence="6">
    <location>
        <begin position="249"/>
        <end position="268"/>
    </location>
</feature>
<feature type="transmembrane region" description="Helical" evidence="6">
    <location>
        <begin position="149"/>
        <end position="170"/>
    </location>
</feature>
<evidence type="ECO:0000256" key="4">
    <source>
        <dbReference type="ARBA" id="ARBA00023136"/>
    </source>
</evidence>
<evidence type="ECO:0000256" key="3">
    <source>
        <dbReference type="ARBA" id="ARBA00022989"/>
    </source>
</evidence>
<evidence type="ECO:0000259" key="7">
    <source>
        <dbReference type="PROSITE" id="PS50850"/>
    </source>
</evidence>
<feature type="transmembrane region" description="Helical" evidence="6">
    <location>
        <begin position="182"/>
        <end position="205"/>
    </location>
</feature>
<feature type="transmembrane region" description="Helical" evidence="6">
    <location>
        <begin position="349"/>
        <end position="372"/>
    </location>
</feature>
<feature type="transmembrane region" description="Helical" evidence="6">
    <location>
        <begin position="217"/>
        <end position="237"/>
    </location>
</feature>
<accession>A0A6I3KP95</accession>
<feature type="transmembrane region" description="Helical" evidence="6">
    <location>
        <begin position="274"/>
        <end position="293"/>
    </location>
</feature>
<keyword evidence="2 6" id="KW-0812">Transmembrane</keyword>
<sequence length="518" mass="53868">MCNQPVSYKTRASGATTRQTPPHPLHVRENDVTTLENRTAATAPVAPGPLEFAARWRALPVILSAMFMAMFDWFVVNVAASSLEHDLHAGESALELIVGGYGFAYASGLITGGRLGDLHGHRRLFVIGMLAFTVASLLCGLAPNAWALVAFRVLQGGTAALMVPQMLALINTLFPPHERPRAMAAFGATIGIGAVSGQVLGGVLLDADLFGWGWRTIFYINVPIGLVAAALAARWLPRHELTHRPKLDPIGALGISAALALLLVPITLGRPEGWPMWTWVSMLASIPVLLLTLRYENRLTERGGEPVLDTAMVRERGFSLGLVIAGGYLTFFAGFMLCLTLMLQNGLGLSPLTAGLAFAPLGLCFAGSSFFLAPRVAARIGNRVMVVGTLTSLTGLALTLAVLFTLGNNVSVLALVPGMMIVGTGNGLTIPSVVGAVLSSGIPARQAGMAAGVLTTSQQFGNAIGATVLGVIFFSALGAHHGTGGYVTAMEMAALGGAAVLVVVLAAALALPKAATAR</sequence>
<organism evidence="8 9">
    <name type="scientific">Nocardia aurantiaca</name>
    <dbReference type="NCBI Taxonomy" id="2675850"/>
    <lineage>
        <taxon>Bacteria</taxon>
        <taxon>Bacillati</taxon>
        <taxon>Actinomycetota</taxon>
        <taxon>Actinomycetes</taxon>
        <taxon>Mycobacteriales</taxon>
        <taxon>Nocardiaceae</taxon>
        <taxon>Nocardia</taxon>
    </lineage>
</organism>
<dbReference type="PANTHER" id="PTHR42718">
    <property type="entry name" value="MAJOR FACILITATOR SUPERFAMILY MULTIDRUG TRANSPORTER MFSC"/>
    <property type="match status" value="1"/>
</dbReference>
<dbReference type="CDD" id="cd17321">
    <property type="entry name" value="MFS_MMR_MDR_like"/>
    <property type="match status" value="1"/>
</dbReference>
<feature type="transmembrane region" description="Helical" evidence="6">
    <location>
        <begin position="460"/>
        <end position="480"/>
    </location>
</feature>
<feature type="region of interest" description="Disordered" evidence="5">
    <location>
        <begin position="1"/>
        <end position="26"/>
    </location>
</feature>
<dbReference type="GO" id="GO:0022857">
    <property type="term" value="F:transmembrane transporter activity"/>
    <property type="evidence" value="ECO:0007669"/>
    <property type="project" value="InterPro"/>
</dbReference>
<dbReference type="Proteomes" id="UP000432464">
    <property type="component" value="Unassembled WGS sequence"/>
</dbReference>
<dbReference type="InterPro" id="IPR036259">
    <property type="entry name" value="MFS_trans_sf"/>
</dbReference>
<dbReference type="PANTHER" id="PTHR42718:SF39">
    <property type="entry name" value="ACTINORHODIN TRANSPORTER-RELATED"/>
    <property type="match status" value="1"/>
</dbReference>
<keyword evidence="3 6" id="KW-1133">Transmembrane helix</keyword>
<feature type="transmembrane region" description="Helical" evidence="6">
    <location>
        <begin position="412"/>
        <end position="439"/>
    </location>
</feature>
<keyword evidence="4 6" id="KW-0472">Membrane</keyword>
<dbReference type="EMBL" id="WMBB01000001">
    <property type="protein sequence ID" value="MTE11772.1"/>
    <property type="molecule type" value="Genomic_DNA"/>
</dbReference>
<dbReference type="PROSITE" id="PS50850">
    <property type="entry name" value="MFS"/>
    <property type="match status" value="1"/>
</dbReference>
<evidence type="ECO:0000256" key="6">
    <source>
        <dbReference type="SAM" id="Phobius"/>
    </source>
</evidence>
<feature type="transmembrane region" description="Helical" evidence="6">
    <location>
        <begin position="384"/>
        <end position="406"/>
    </location>
</feature>
<name>A0A6I3KP95_9NOCA</name>
<dbReference type="Pfam" id="PF07690">
    <property type="entry name" value="MFS_1"/>
    <property type="match status" value="1"/>
</dbReference>
<comment type="subcellular location">
    <subcellularLocation>
        <location evidence="1">Cell membrane</location>
        <topology evidence="1">Multi-pass membrane protein</topology>
    </subcellularLocation>
</comment>
<protein>
    <submittedName>
        <fullName evidence="8">MFS transporter</fullName>
    </submittedName>
</protein>
<feature type="transmembrane region" description="Helical" evidence="6">
    <location>
        <begin position="124"/>
        <end position="143"/>
    </location>
</feature>
<gene>
    <name evidence="8" type="ORF">GLP40_03080</name>
</gene>
<feature type="transmembrane region" description="Helical" evidence="6">
    <location>
        <begin position="58"/>
        <end position="80"/>
    </location>
</feature>
<evidence type="ECO:0000256" key="1">
    <source>
        <dbReference type="ARBA" id="ARBA00004651"/>
    </source>
</evidence>
<reference evidence="8 9" key="1">
    <citation type="submission" date="2019-11" db="EMBL/GenBank/DDBJ databases">
        <title>Nocardia sp. nov. CT2-14 isolated from soil.</title>
        <authorList>
            <person name="Kanchanasin P."/>
            <person name="Tanasupawat S."/>
            <person name="Yuki M."/>
            <person name="Kudo T."/>
        </authorList>
    </citation>
    <scope>NUCLEOTIDE SEQUENCE [LARGE SCALE GENOMIC DNA]</scope>
    <source>
        <strain evidence="8 9">CT2-14</strain>
    </source>
</reference>
<dbReference type="AlphaFoldDB" id="A0A6I3KP95"/>